<sequence>MGICTRRLYELVDGYMYKEVVRDDGWLYIQVGRTSWSYVIRTVAITQKRTFQANVRSTIKDGLQSKTDTGFTRAQRRPSATDPI</sequence>
<keyword evidence="2" id="KW-1185">Reference proteome</keyword>
<dbReference type="VEuPathDB" id="FungiDB:HpaG810595"/>
<dbReference type="AlphaFoldDB" id="M4BVQ1"/>
<organism evidence="1 2">
    <name type="scientific">Hyaloperonospora arabidopsidis (strain Emoy2)</name>
    <name type="common">Downy mildew agent</name>
    <name type="synonym">Peronospora arabidopsidis</name>
    <dbReference type="NCBI Taxonomy" id="559515"/>
    <lineage>
        <taxon>Eukaryota</taxon>
        <taxon>Sar</taxon>
        <taxon>Stramenopiles</taxon>
        <taxon>Oomycota</taxon>
        <taxon>Peronosporomycetes</taxon>
        <taxon>Peronosporales</taxon>
        <taxon>Peronosporaceae</taxon>
        <taxon>Hyaloperonospora</taxon>
    </lineage>
</organism>
<name>M4BVQ1_HYAAE</name>
<evidence type="ECO:0000313" key="1">
    <source>
        <dbReference type="EnsemblProtists" id="HpaP810595"/>
    </source>
</evidence>
<evidence type="ECO:0000313" key="2">
    <source>
        <dbReference type="Proteomes" id="UP000011713"/>
    </source>
</evidence>
<reference evidence="2" key="1">
    <citation type="journal article" date="2010" name="Science">
        <title>Signatures of adaptation to obligate biotrophy in the Hyaloperonospora arabidopsidis genome.</title>
        <authorList>
            <person name="Baxter L."/>
            <person name="Tripathy S."/>
            <person name="Ishaque N."/>
            <person name="Boot N."/>
            <person name="Cabral A."/>
            <person name="Kemen E."/>
            <person name="Thines M."/>
            <person name="Ah-Fong A."/>
            <person name="Anderson R."/>
            <person name="Badejoko W."/>
            <person name="Bittner-Eddy P."/>
            <person name="Boore J.L."/>
            <person name="Chibucos M.C."/>
            <person name="Coates M."/>
            <person name="Dehal P."/>
            <person name="Delehaunty K."/>
            <person name="Dong S."/>
            <person name="Downton P."/>
            <person name="Dumas B."/>
            <person name="Fabro G."/>
            <person name="Fronick C."/>
            <person name="Fuerstenberg S.I."/>
            <person name="Fulton L."/>
            <person name="Gaulin E."/>
            <person name="Govers F."/>
            <person name="Hughes L."/>
            <person name="Humphray S."/>
            <person name="Jiang R.H."/>
            <person name="Judelson H."/>
            <person name="Kamoun S."/>
            <person name="Kyung K."/>
            <person name="Meijer H."/>
            <person name="Minx P."/>
            <person name="Morris P."/>
            <person name="Nelson J."/>
            <person name="Phuntumart V."/>
            <person name="Qutob D."/>
            <person name="Rehmany A."/>
            <person name="Rougon-Cardoso A."/>
            <person name="Ryden P."/>
            <person name="Torto-Alalibo T."/>
            <person name="Studholme D."/>
            <person name="Wang Y."/>
            <person name="Win J."/>
            <person name="Wood J."/>
            <person name="Clifton S.W."/>
            <person name="Rogers J."/>
            <person name="Van den Ackerveken G."/>
            <person name="Jones J.D."/>
            <person name="McDowell J.M."/>
            <person name="Beynon J."/>
            <person name="Tyler B.M."/>
        </authorList>
    </citation>
    <scope>NUCLEOTIDE SEQUENCE [LARGE SCALE GENOMIC DNA]</scope>
    <source>
        <strain evidence="2">Emoy2</strain>
    </source>
</reference>
<dbReference type="EMBL" id="JH597984">
    <property type="status" value="NOT_ANNOTATED_CDS"/>
    <property type="molecule type" value="Genomic_DNA"/>
</dbReference>
<dbReference type="EnsemblProtists" id="HpaT810595">
    <property type="protein sequence ID" value="HpaP810595"/>
    <property type="gene ID" value="HpaG810595"/>
</dbReference>
<dbReference type="HOGENOM" id="CLU_2532287_0_0_1"/>
<proteinExistence type="predicted"/>
<dbReference type="InParanoid" id="M4BVQ1"/>
<dbReference type="Proteomes" id="UP000011713">
    <property type="component" value="Unassembled WGS sequence"/>
</dbReference>
<reference evidence="1" key="2">
    <citation type="submission" date="2015-06" db="UniProtKB">
        <authorList>
            <consortium name="EnsemblProtists"/>
        </authorList>
    </citation>
    <scope>IDENTIFICATION</scope>
    <source>
        <strain evidence="1">Emoy2</strain>
    </source>
</reference>
<accession>M4BVQ1</accession>
<protein>
    <submittedName>
        <fullName evidence="1">Uncharacterized protein</fullName>
    </submittedName>
</protein>